<evidence type="ECO:0000313" key="1">
    <source>
        <dbReference type="EMBL" id="KAI0082902.1"/>
    </source>
</evidence>
<dbReference type="EMBL" id="MU275119">
    <property type="protein sequence ID" value="KAI0082902.1"/>
    <property type="molecule type" value="Genomic_DNA"/>
</dbReference>
<protein>
    <submittedName>
        <fullName evidence="1">Peptidase S8/S53 domain-containing protein</fullName>
    </submittedName>
</protein>
<feature type="non-terminal residue" evidence="1">
    <location>
        <position position="1"/>
    </location>
</feature>
<proteinExistence type="predicted"/>
<reference evidence="1" key="1">
    <citation type="journal article" date="2021" name="Environ. Microbiol.">
        <title>Gene family expansions and transcriptome signatures uncover fungal adaptations to wood decay.</title>
        <authorList>
            <person name="Hage H."/>
            <person name="Miyauchi S."/>
            <person name="Viragh M."/>
            <person name="Drula E."/>
            <person name="Min B."/>
            <person name="Chaduli D."/>
            <person name="Navarro D."/>
            <person name="Favel A."/>
            <person name="Norest M."/>
            <person name="Lesage-Meessen L."/>
            <person name="Balint B."/>
            <person name="Merenyi Z."/>
            <person name="de Eugenio L."/>
            <person name="Morin E."/>
            <person name="Martinez A.T."/>
            <person name="Baldrian P."/>
            <person name="Stursova M."/>
            <person name="Martinez M.J."/>
            <person name="Novotny C."/>
            <person name="Magnuson J.K."/>
            <person name="Spatafora J.W."/>
            <person name="Maurice S."/>
            <person name="Pangilinan J."/>
            <person name="Andreopoulos W."/>
            <person name="LaButti K."/>
            <person name="Hundley H."/>
            <person name="Na H."/>
            <person name="Kuo A."/>
            <person name="Barry K."/>
            <person name="Lipzen A."/>
            <person name="Henrissat B."/>
            <person name="Riley R."/>
            <person name="Ahrendt S."/>
            <person name="Nagy L.G."/>
            <person name="Grigoriev I.V."/>
            <person name="Martin F."/>
            <person name="Rosso M.N."/>
        </authorList>
    </citation>
    <scope>NUCLEOTIDE SEQUENCE</scope>
    <source>
        <strain evidence="1">CBS 384.51</strain>
    </source>
</reference>
<gene>
    <name evidence="1" type="ORF">BDY19DRAFT_875524</name>
</gene>
<organism evidence="1 2">
    <name type="scientific">Irpex rosettiformis</name>
    <dbReference type="NCBI Taxonomy" id="378272"/>
    <lineage>
        <taxon>Eukaryota</taxon>
        <taxon>Fungi</taxon>
        <taxon>Dikarya</taxon>
        <taxon>Basidiomycota</taxon>
        <taxon>Agaricomycotina</taxon>
        <taxon>Agaricomycetes</taxon>
        <taxon>Polyporales</taxon>
        <taxon>Irpicaceae</taxon>
        <taxon>Irpex</taxon>
    </lineage>
</organism>
<comment type="caution">
    <text evidence="1">The sequence shown here is derived from an EMBL/GenBank/DDBJ whole genome shotgun (WGS) entry which is preliminary data.</text>
</comment>
<sequence>ATYGEHLSKEEVEKFVAPSQESVDAVNAWLKEVGVSATTISPAGDWLSVSIPVSKANELFDADFSVFKHTETGKEAIRTLSYSIPNELDGHLDFVHPTITFPNPRGVRPVISSPSTKATRKEIDTVEPLATCSSSSITPSCVLSLYGIPSTLAKSPSNQLAVSGFLDQFANQADLTTFLKRFRTDLSSSTAFKLQTIDGGSNPQQGSQAGVEANLDIQYTVGIASGVPTTFISVGDNFQDGHLEGFLDIINFLLGESNPPQVLTTSYGQNENTISRPLATKLCNAYAQLGARGTSILFSSGDGGVSGTRPSSQCSKFVPTFPSGCPFVTSVGATRLSGTSSETAASFSSGGFSNYFGTPSYQSSVVKNYISSIGTTNSGK</sequence>
<dbReference type="Proteomes" id="UP001055072">
    <property type="component" value="Unassembled WGS sequence"/>
</dbReference>
<keyword evidence="2" id="KW-1185">Reference proteome</keyword>
<feature type="non-terminal residue" evidence="1">
    <location>
        <position position="380"/>
    </location>
</feature>
<name>A0ACB8TLJ6_9APHY</name>
<accession>A0ACB8TLJ6</accession>
<evidence type="ECO:0000313" key="2">
    <source>
        <dbReference type="Proteomes" id="UP001055072"/>
    </source>
</evidence>